<feature type="transmembrane region" description="Helical" evidence="1">
    <location>
        <begin position="142"/>
        <end position="161"/>
    </location>
</feature>
<proteinExistence type="predicted"/>
<protein>
    <submittedName>
        <fullName evidence="2">Uncharacterized protein</fullName>
    </submittedName>
</protein>
<reference evidence="2" key="1">
    <citation type="submission" date="2023-10" db="EMBL/GenBank/DDBJ databases">
        <authorList>
            <person name="Chen Y."/>
            <person name="Shah S."/>
            <person name="Dougan E. K."/>
            <person name="Thang M."/>
            <person name="Chan C."/>
        </authorList>
    </citation>
    <scope>NUCLEOTIDE SEQUENCE [LARGE SCALE GENOMIC DNA]</scope>
</reference>
<feature type="transmembrane region" description="Helical" evidence="1">
    <location>
        <begin position="66"/>
        <end position="88"/>
    </location>
</feature>
<sequence>MARAGPQAFSLWSCAFLSLNLVASLLAWAGQWWVVVKESLFAEMSNLFGEYDVGLLGMNASPYWKLLVLVNLCGVVATSCIGARHYLYPSEGGRRDVLKAIIAAVDLDTPYFIATQGVPYVLGHETADIPAMRQRNAYFRGMPTAMIGLFVVFRDIVAFRMDGASLRMAMKFNASYANNAEIEFKRSLFPHRMHTSNPDVAHAASQFCSEVGDLERWPHTLTEARSEAEFFDLTMAWGCVPEDVTVFNGCAAFVMAARKSVLADAAWKVVRDSPSATVGVNHLGISNPTSLDSYLSGRNRQNIRQEFIEGQGGRNAEQIFVLDFDGRSLWWDLAWASFQLLTASKALAEQTPNFRSVSLLRRCSVYLHILFDGVLVLACCCAALLFIQSSAAGMGSWISSNRY</sequence>
<name>A0ABN9Q6L2_9DINO</name>
<keyword evidence="1" id="KW-1133">Transmembrane helix</keyword>
<organism evidence="2 3">
    <name type="scientific">Prorocentrum cordatum</name>
    <dbReference type="NCBI Taxonomy" id="2364126"/>
    <lineage>
        <taxon>Eukaryota</taxon>
        <taxon>Sar</taxon>
        <taxon>Alveolata</taxon>
        <taxon>Dinophyceae</taxon>
        <taxon>Prorocentrales</taxon>
        <taxon>Prorocentraceae</taxon>
        <taxon>Prorocentrum</taxon>
    </lineage>
</organism>
<accession>A0ABN9Q6L2</accession>
<evidence type="ECO:0000313" key="2">
    <source>
        <dbReference type="EMBL" id="CAK0801410.1"/>
    </source>
</evidence>
<evidence type="ECO:0000256" key="1">
    <source>
        <dbReference type="SAM" id="Phobius"/>
    </source>
</evidence>
<gene>
    <name evidence="2" type="ORF">PCOR1329_LOCUS9282</name>
</gene>
<dbReference type="Proteomes" id="UP001189429">
    <property type="component" value="Unassembled WGS sequence"/>
</dbReference>
<keyword evidence="3" id="KW-1185">Reference proteome</keyword>
<keyword evidence="1" id="KW-0812">Transmembrane</keyword>
<dbReference type="EMBL" id="CAUYUJ010002572">
    <property type="protein sequence ID" value="CAK0801410.1"/>
    <property type="molecule type" value="Genomic_DNA"/>
</dbReference>
<comment type="caution">
    <text evidence="2">The sequence shown here is derived from an EMBL/GenBank/DDBJ whole genome shotgun (WGS) entry which is preliminary data.</text>
</comment>
<keyword evidence="1" id="KW-0472">Membrane</keyword>
<evidence type="ECO:0000313" key="3">
    <source>
        <dbReference type="Proteomes" id="UP001189429"/>
    </source>
</evidence>
<feature type="transmembrane region" description="Helical" evidence="1">
    <location>
        <begin position="365"/>
        <end position="387"/>
    </location>
</feature>